<feature type="domain" description="MATH" evidence="6">
    <location>
        <begin position="15"/>
        <end position="145"/>
    </location>
</feature>
<dbReference type="AlphaFoldDB" id="A0AAV5EB02"/>
<dbReference type="InterPro" id="IPR011333">
    <property type="entry name" value="SKP1/BTB/POZ_sf"/>
</dbReference>
<dbReference type="InterPro" id="IPR008974">
    <property type="entry name" value="TRAF-like"/>
</dbReference>
<dbReference type="Pfam" id="PF00651">
    <property type="entry name" value="BTB"/>
    <property type="match status" value="1"/>
</dbReference>
<evidence type="ECO:0000259" key="5">
    <source>
        <dbReference type="PROSITE" id="PS50097"/>
    </source>
</evidence>
<dbReference type="InterPro" id="IPR056423">
    <property type="entry name" value="BACK_BPM_SPOP"/>
</dbReference>
<dbReference type="Pfam" id="PF22486">
    <property type="entry name" value="MATH_2"/>
    <property type="match status" value="1"/>
</dbReference>
<dbReference type="InterPro" id="IPR006927">
    <property type="entry name" value="DUF639"/>
</dbReference>
<proteinExistence type="inferred from homology"/>
<dbReference type="SUPFAM" id="SSF49599">
    <property type="entry name" value="TRAF domain-like"/>
    <property type="match status" value="1"/>
</dbReference>
<gene>
    <name evidence="7" type="primary">gb07027</name>
    <name evidence="7" type="ORF">PR202_gb07027</name>
</gene>
<dbReference type="Gene3D" id="3.30.710.10">
    <property type="entry name" value="Potassium Channel Kv1.1, Chain A"/>
    <property type="match status" value="1"/>
</dbReference>
<sequence length="811" mass="89839">MPTYDPVTGDALGNETRQLLYIDRYWERKQQCPNGQFIEFPPFKVGGCSWTICYYPNGASSISQDYISIFIALEGRVDEAPVRARTRFNLFDWAGKPVPGNSTDTDVREFSDIGQAYGCEGFIRKDFLEASEHLADDCLIIMCDVSVDRATPPSCGLQQHLHDVLAATDVRFLVGGETFSAHKCVLEARSPAFVAELFTGDTTTRDCIRIDDMPAQVFKNLLHFIYTDSLPEMSEQEESMMAEHLLAAADRFDLPELKLICENILSSEINENTVTQILDLAIGHRCETLHDDCIEFLEDHPALDAVMAADDGSLLEHVAKSCPQLLKDLCADCSGSQAAEDQLPFSLCSNPFIISVTDIHSDTLGEDDDDSLLWTLMGRIWHFKDGGQPSPAAAWRKMAMMSRTRDLLMEGFEGFVREGSFKWALPRRGEDDDGGEDPDASTSSGKRASVAGLSPKANAVVARCSRILDVSTGDLQKDFDKQASDSLKQPKNYARNFLEYCCFMALAQISQVAGYLADKTFRRLSFDMMLAWEAASSSQLSVKVEVDSTVSLEAFARIAPAVPTIADVVTCSNLFDVLSNSTGGRLSFSIYDKYLSGLDRAIKKMKTQSESSLLSSIRSERGERILEVDGTLTTQPVLEHVGISTWPGRLTLTDHALYFEALRVVTYDKPKVYELAEDTKQKAVTDSMNNYKKVELAQASVDGVKVDGLDTNLAVMKGWVVYFAVMVLLFSAAFMFLTRLTNQGKPMTEIKVSSPPPMNTMEQLLAVQNAISKIEELVQDANIVLLKIRALLLAFPSQATDRAILALVRWL</sequence>
<dbReference type="Gene3D" id="2.60.210.10">
    <property type="entry name" value="Apoptosis, Tumor Necrosis Factor Receptor Associated Protein 2, Chain A"/>
    <property type="match status" value="1"/>
</dbReference>
<feature type="region of interest" description="Disordered" evidence="3">
    <location>
        <begin position="426"/>
        <end position="451"/>
    </location>
</feature>
<evidence type="ECO:0000256" key="1">
    <source>
        <dbReference type="ARBA" id="ARBA00004906"/>
    </source>
</evidence>
<name>A0AAV5EB02_ELECO</name>
<dbReference type="PANTHER" id="PTHR31860">
    <property type="entry name" value="HEAT-INDUCIBLE TRANSCRIPTION REPRESSOR (DUF639)-RELATED"/>
    <property type="match status" value="1"/>
</dbReference>
<evidence type="ECO:0000313" key="8">
    <source>
        <dbReference type="Proteomes" id="UP001054889"/>
    </source>
</evidence>
<dbReference type="SMART" id="SM00225">
    <property type="entry name" value="BTB"/>
    <property type="match status" value="1"/>
</dbReference>
<comment type="caution">
    <text evidence="7">The sequence shown here is derived from an EMBL/GenBank/DDBJ whole genome shotgun (WGS) entry which is preliminary data.</text>
</comment>
<evidence type="ECO:0000256" key="2">
    <source>
        <dbReference type="ARBA" id="ARBA00010846"/>
    </source>
</evidence>
<evidence type="ECO:0000259" key="6">
    <source>
        <dbReference type="PROSITE" id="PS50144"/>
    </source>
</evidence>
<comment type="similarity">
    <text evidence="2">Belongs to the Tdpoz family.</text>
</comment>
<dbReference type="PANTHER" id="PTHR31860:SF6">
    <property type="entry name" value="HEAT-INDUCIBLE TRANSCRIPTION REPRESSOR (DUF639)"/>
    <property type="match status" value="1"/>
</dbReference>
<feature type="domain" description="BTB" evidence="5">
    <location>
        <begin position="168"/>
        <end position="234"/>
    </location>
</feature>
<dbReference type="Pfam" id="PF04842">
    <property type="entry name" value="DUF639"/>
    <property type="match status" value="1"/>
</dbReference>
<dbReference type="Gene3D" id="1.25.40.420">
    <property type="match status" value="1"/>
</dbReference>
<reference evidence="7" key="2">
    <citation type="submission" date="2021-12" db="EMBL/GenBank/DDBJ databases">
        <title>Resequencing data analysis of finger millet.</title>
        <authorList>
            <person name="Hatakeyama M."/>
            <person name="Aluri S."/>
            <person name="Balachadran M.T."/>
            <person name="Sivarajan S.R."/>
            <person name="Poveda L."/>
            <person name="Shimizu-Inatsugi R."/>
            <person name="Schlapbach R."/>
            <person name="Sreeman S.M."/>
            <person name="Shimizu K.K."/>
        </authorList>
    </citation>
    <scope>NUCLEOTIDE SEQUENCE</scope>
</reference>
<keyword evidence="4" id="KW-1133">Transmembrane helix</keyword>
<dbReference type="InterPro" id="IPR002083">
    <property type="entry name" value="MATH/TRAF_dom"/>
</dbReference>
<accession>A0AAV5EB02</accession>
<evidence type="ECO:0000313" key="7">
    <source>
        <dbReference type="EMBL" id="GJN19721.1"/>
    </source>
</evidence>
<feature type="transmembrane region" description="Helical" evidence="4">
    <location>
        <begin position="719"/>
        <end position="737"/>
    </location>
</feature>
<dbReference type="CDD" id="cd00121">
    <property type="entry name" value="MATH"/>
    <property type="match status" value="1"/>
</dbReference>
<dbReference type="InterPro" id="IPR000210">
    <property type="entry name" value="BTB/POZ_dom"/>
</dbReference>
<comment type="pathway">
    <text evidence="1">Protein modification; protein ubiquitination.</text>
</comment>
<organism evidence="7 8">
    <name type="scientific">Eleusine coracana subsp. coracana</name>
    <dbReference type="NCBI Taxonomy" id="191504"/>
    <lineage>
        <taxon>Eukaryota</taxon>
        <taxon>Viridiplantae</taxon>
        <taxon>Streptophyta</taxon>
        <taxon>Embryophyta</taxon>
        <taxon>Tracheophyta</taxon>
        <taxon>Spermatophyta</taxon>
        <taxon>Magnoliopsida</taxon>
        <taxon>Liliopsida</taxon>
        <taxon>Poales</taxon>
        <taxon>Poaceae</taxon>
        <taxon>PACMAD clade</taxon>
        <taxon>Chloridoideae</taxon>
        <taxon>Cynodonteae</taxon>
        <taxon>Eleusininae</taxon>
        <taxon>Eleusine</taxon>
    </lineage>
</organism>
<dbReference type="Proteomes" id="UP001054889">
    <property type="component" value="Unassembled WGS sequence"/>
</dbReference>
<keyword evidence="8" id="KW-1185">Reference proteome</keyword>
<keyword evidence="4" id="KW-0472">Membrane</keyword>
<reference evidence="7" key="1">
    <citation type="journal article" date="2018" name="DNA Res.">
        <title>Multiple hybrid de novo genome assembly of finger millet, an orphan allotetraploid crop.</title>
        <authorList>
            <person name="Hatakeyama M."/>
            <person name="Aluri S."/>
            <person name="Balachadran M.T."/>
            <person name="Sivarajan S.R."/>
            <person name="Patrignani A."/>
            <person name="Gruter S."/>
            <person name="Poveda L."/>
            <person name="Shimizu-Inatsugi R."/>
            <person name="Baeten J."/>
            <person name="Francoijs K.J."/>
            <person name="Nataraja K.N."/>
            <person name="Reddy Y.A.N."/>
            <person name="Phadnis S."/>
            <person name="Ravikumar R.L."/>
            <person name="Schlapbach R."/>
            <person name="Sreeman S.M."/>
            <person name="Shimizu K.K."/>
        </authorList>
    </citation>
    <scope>NUCLEOTIDE SEQUENCE</scope>
</reference>
<evidence type="ECO:0000256" key="4">
    <source>
        <dbReference type="SAM" id="Phobius"/>
    </source>
</evidence>
<dbReference type="PROSITE" id="PS50097">
    <property type="entry name" value="BTB"/>
    <property type="match status" value="1"/>
</dbReference>
<dbReference type="PROSITE" id="PS50144">
    <property type="entry name" value="MATH"/>
    <property type="match status" value="1"/>
</dbReference>
<protein>
    <submittedName>
        <fullName evidence="7">Uncharacterized protein</fullName>
    </submittedName>
</protein>
<dbReference type="Pfam" id="PF24570">
    <property type="entry name" value="BACK_BPM_SPOP"/>
    <property type="match status" value="1"/>
</dbReference>
<dbReference type="EMBL" id="BQKI01000074">
    <property type="protein sequence ID" value="GJN19721.1"/>
    <property type="molecule type" value="Genomic_DNA"/>
</dbReference>
<keyword evidence="4" id="KW-0812">Transmembrane</keyword>
<evidence type="ECO:0000256" key="3">
    <source>
        <dbReference type="SAM" id="MobiDB-lite"/>
    </source>
</evidence>
<dbReference type="SUPFAM" id="SSF54695">
    <property type="entry name" value="POZ domain"/>
    <property type="match status" value="1"/>
</dbReference>